<dbReference type="EMBL" id="CP064939">
    <property type="protein sequence ID" value="QPH38982.1"/>
    <property type="molecule type" value="Genomic_DNA"/>
</dbReference>
<dbReference type="Proteomes" id="UP000594759">
    <property type="component" value="Chromosome"/>
</dbReference>
<feature type="domain" description="SusD-like N-terminal" evidence="8">
    <location>
        <begin position="21"/>
        <end position="220"/>
    </location>
</feature>
<dbReference type="SUPFAM" id="SSF48452">
    <property type="entry name" value="TPR-like"/>
    <property type="match status" value="1"/>
</dbReference>
<dbReference type="Pfam" id="PF14322">
    <property type="entry name" value="SusD-like_3"/>
    <property type="match status" value="1"/>
</dbReference>
<dbReference type="CDD" id="cd08977">
    <property type="entry name" value="SusD"/>
    <property type="match status" value="1"/>
</dbReference>
<proteinExistence type="inferred from homology"/>
<keyword evidence="3 6" id="KW-0732">Signal</keyword>
<feature type="domain" description="RagB/SusD" evidence="7">
    <location>
        <begin position="316"/>
        <end position="438"/>
    </location>
</feature>
<dbReference type="InterPro" id="IPR012944">
    <property type="entry name" value="SusD_RagB_dom"/>
</dbReference>
<evidence type="ECO:0000256" key="4">
    <source>
        <dbReference type="ARBA" id="ARBA00023136"/>
    </source>
</evidence>
<comment type="subcellular location">
    <subcellularLocation>
        <location evidence="1">Cell outer membrane</location>
    </subcellularLocation>
</comment>
<protein>
    <submittedName>
        <fullName evidence="9">RagB/SusD family nutrient uptake outer membrane protein</fullName>
    </submittedName>
</protein>
<feature type="chain" id="PRO_5032964754" evidence="6">
    <location>
        <begin position="22"/>
        <end position="634"/>
    </location>
</feature>
<dbReference type="Gene3D" id="1.25.40.390">
    <property type="match status" value="1"/>
</dbReference>
<reference evidence="9 10" key="1">
    <citation type="submission" date="2020-11" db="EMBL/GenBank/DDBJ databases">
        <title>Pedobacter endophytica, an endophytic bacteria isolated form Carex pumila.</title>
        <authorList>
            <person name="Peng Y."/>
            <person name="Jiang L."/>
            <person name="Lee J."/>
        </authorList>
    </citation>
    <scope>NUCLEOTIDE SEQUENCE [LARGE SCALE GENOMIC DNA]</scope>
    <source>
        <strain evidence="9 10">JBR3-12</strain>
    </source>
</reference>
<evidence type="ECO:0000259" key="8">
    <source>
        <dbReference type="Pfam" id="PF14322"/>
    </source>
</evidence>
<dbReference type="PROSITE" id="PS51257">
    <property type="entry name" value="PROKAR_LIPOPROTEIN"/>
    <property type="match status" value="1"/>
</dbReference>
<name>A0A7S9KY58_9SPHI</name>
<dbReference type="GO" id="GO:0009279">
    <property type="term" value="C:cell outer membrane"/>
    <property type="evidence" value="ECO:0007669"/>
    <property type="project" value="UniProtKB-SubCell"/>
</dbReference>
<dbReference type="KEGG" id="pex:IZT61_18250"/>
<evidence type="ECO:0000256" key="1">
    <source>
        <dbReference type="ARBA" id="ARBA00004442"/>
    </source>
</evidence>
<dbReference type="InterPro" id="IPR033985">
    <property type="entry name" value="SusD-like_N"/>
</dbReference>
<organism evidence="9 10">
    <name type="scientific">Pedobacter endophyticus</name>
    <dbReference type="NCBI Taxonomy" id="2789740"/>
    <lineage>
        <taxon>Bacteria</taxon>
        <taxon>Pseudomonadati</taxon>
        <taxon>Bacteroidota</taxon>
        <taxon>Sphingobacteriia</taxon>
        <taxon>Sphingobacteriales</taxon>
        <taxon>Sphingobacteriaceae</taxon>
        <taxon>Pedobacter</taxon>
    </lineage>
</organism>
<gene>
    <name evidence="9" type="ORF">IZT61_18250</name>
</gene>
<evidence type="ECO:0000256" key="2">
    <source>
        <dbReference type="ARBA" id="ARBA00006275"/>
    </source>
</evidence>
<accession>A0A7S9KY58</accession>
<evidence type="ECO:0000259" key="7">
    <source>
        <dbReference type="Pfam" id="PF07980"/>
    </source>
</evidence>
<dbReference type="Pfam" id="PF07980">
    <property type="entry name" value="SusD_RagB"/>
    <property type="match status" value="2"/>
</dbReference>
<evidence type="ECO:0000256" key="3">
    <source>
        <dbReference type="ARBA" id="ARBA00022729"/>
    </source>
</evidence>
<evidence type="ECO:0000313" key="9">
    <source>
        <dbReference type="EMBL" id="QPH38982.1"/>
    </source>
</evidence>
<sequence length="634" mass="69403">MKNKYILAFLFVMGLSTSCKKFLDTEPTDFYTPSNYYETAAQLQVGLNGIYSNMMYGPMYGQVLNFNFTSATDEMLPNISVNGDNRGLYYSYDAGHNNVAGVWRWPYIGINNANVLLDNINKPTMNEKERGYIKGQALFLRAFNYFILTTHFGGVPIVLHSPGIADTNIPAASQVEVYEQIVADLKEVAILLKGRTASNLGYNDQVTITAVHAMLARVYLHWAGFPTKDVSKYADVIVYADSVINSGLHDLNPDYKQVFINLCQDKYDVKENILEWGSAGAAAGVANKGGNDIGNFVGINSSLYFVNNVPDPSSYLSAGWVSITKKLFDSYEVVPTSTLVNKASLDTRRDWNCADYIYAINNGTSTRYKLNRNNPWQMPCGKFRREYCPQEIRINGSYNINWPVIRYSDVLLMKAEAENQVNGPTTAAYDAINLVRKRGYGTMYGNIVKDITVENGGSGYSTANPPEVTISGGGGSGATGIAIVSGGKVTGVKLTSRGSLTTSGPYFSSAPTVTIAAPTTGVTATATATITNGTEYLLTPGLSKADFQLAVRDERMRELCFEAYRRTDLVRWGNFVGDMREFANYASANGISVSSTGNPNGYQGISGITSRHLLLPKPTYELNLNKALVQNPGY</sequence>
<comment type="similarity">
    <text evidence="2">Belongs to the SusD family.</text>
</comment>
<dbReference type="AlphaFoldDB" id="A0A7S9KY58"/>
<feature type="signal peptide" evidence="6">
    <location>
        <begin position="1"/>
        <end position="21"/>
    </location>
</feature>
<keyword evidence="5" id="KW-0998">Cell outer membrane</keyword>
<dbReference type="RefSeq" id="WP_196098457.1">
    <property type="nucleotide sequence ID" value="NZ_CP064939.1"/>
</dbReference>
<dbReference type="InterPro" id="IPR011990">
    <property type="entry name" value="TPR-like_helical_dom_sf"/>
</dbReference>
<evidence type="ECO:0000256" key="5">
    <source>
        <dbReference type="ARBA" id="ARBA00023237"/>
    </source>
</evidence>
<keyword evidence="4" id="KW-0472">Membrane</keyword>
<evidence type="ECO:0000313" key="10">
    <source>
        <dbReference type="Proteomes" id="UP000594759"/>
    </source>
</evidence>
<feature type="domain" description="RagB/SusD" evidence="7">
    <location>
        <begin position="528"/>
        <end position="634"/>
    </location>
</feature>
<evidence type="ECO:0000256" key="6">
    <source>
        <dbReference type="SAM" id="SignalP"/>
    </source>
</evidence>
<keyword evidence="10" id="KW-1185">Reference proteome</keyword>